<keyword evidence="9" id="KW-1185">Reference proteome</keyword>
<evidence type="ECO:0000259" key="6">
    <source>
        <dbReference type="PROSITE" id="PS50045"/>
    </source>
</evidence>
<accession>A0ABN6H9J2</accession>
<dbReference type="Gene3D" id="1.10.10.60">
    <property type="entry name" value="Homeodomain-like"/>
    <property type="match status" value="1"/>
</dbReference>
<keyword evidence="5" id="KW-0597">Phosphoprotein</keyword>
<dbReference type="Pfam" id="PF25601">
    <property type="entry name" value="AAA_lid_14"/>
    <property type="match status" value="1"/>
</dbReference>
<feature type="domain" description="Response regulatory" evidence="7">
    <location>
        <begin position="5"/>
        <end position="118"/>
    </location>
</feature>
<dbReference type="PROSITE" id="PS50045">
    <property type="entry name" value="SIGMA54_INTERACT_4"/>
    <property type="match status" value="1"/>
</dbReference>
<organism evidence="8 9">
    <name type="scientific">Haloferula helveola</name>
    <dbReference type="NCBI Taxonomy" id="490095"/>
    <lineage>
        <taxon>Bacteria</taxon>
        <taxon>Pseudomonadati</taxon>
        <taxon>Verrucomicrobiota</taxon>
        <taxon>Verrucomicrobiia</taxon>
        <taxon>Verrucomicrobiales</taxon>
        <taxon>Verrucomicrobiaceae</taxon>
        <taxon>Haloferula</taxon>
    </lineage>
</organism>
<dbReference type="Gene3D" id="3.40.50.300">
    <property type="entry name" value="P-loop containing nucleotide triphosphate hydrolases"/>
    <property type="match status" value="1"/>
</dbReference>
<dbReference type="SMART" id="SM00448">
    <property type="entry name" value="REC"/>
    <property type="match status" value="1"/>
</dbReference>
<proteinExistence type="predicted"/>
<feature type="modified residue" description="4-aspartylphosphate" evidence="5">
    <location>
        <position position="54"/>
    </location>
</feature>
<gene>
    <name evidence="8" type="primary">ntrC</name>
    <name evidence="8" type="ORF">HAHE_31620</name>
</gene>
<dbReference type="PROSITE" id="PS50110">
    <property type="entry name" value="RESPONSE_REGULATORY"/>
    <property type="match status" value="1"/>
</dbReference>
<dbReference type="InterPro" id="IPR001789">
    <property type="entry name" value="Sig_transdc_resp-reg_receiver"/>
</dbReference>
<keyword evidence="3" id="KW-0805">Transcription regulation</keyword>
<evidence type="ECO:0000256" key="3">
    <source>
        <dbReference type="ARBA" id="ARBA00023015"/>
    </source>
</evidence>
<dbReference type="SUPFAM" id="SSF52540">
    <property type="entry name" value="P-loop containing nucleoside triphosphate hydrolases"/>
    <property type="match status" value="1"/>
</dbReference>
<dbReference type="Gene3D" id="1.10.8.60">
    <property type="match status" value="1"/>
</dbReference>
<dbReference type="InterPro" id="IPR058031">
    <property type="entry name" value="AAA_lid_NorR"/>
</dbReference>
<dbReference type="SUPFAM" id="SSF46689">
    <property type="entry name" value="Homeodomain-like"/>
    <property type="match status" value="1"/>
</dbReference>
<keyword evidence="2" id="KW-0067">ATP-binding</keyword>
<dbReference type="Gene3D" id="3.40.50.2300">
    <property type="match status" value="1"/>
</dbReference>
<dbReference type="EMBL" id="AP024702">
    <property type="protein sequence ID" value="BCX49254.1"/>
    <property type="molecule type" value="Genomic_DNA"/>
</dbReference>
<dbReference type="PROSITE" id="PS00688">
    <property type="entry name" value="SIGMA54_INTERACT_3"/>
    <property type="match status" value="1"/>
</dbReference>
<protein>
    <submittedName>
        <fullName evidence="8">DNA-binding transcriptional response regulator, NtrC family</fullName>
    </submittedName>
</protein>
<dbReference type="InterPro" id="IPR009057">
    <property type="entry name" value="Homeodomain-like_sf"/>
</dbReference>
<evidence type="ECO:0000259" key="7">
    <source>
        <dbReference type="PROSITE" id="PS50110"/>
    </source>
</evidence>
<keyword evidence="4" id="KW-0804">Transcription</keyword>
<sequence length="431" mass="46992">MAASKLLIVEDHHALAVAIAAAAERSGLETRLAPSLARARELLQAERFNGLVLDIGLPDGHGLDLVENWQWPDKPEIAVITAHGEIENAIKARKIGIARFLDKPVDFDELQSFFELVAAAAEPDQPAESAPSPPSPFVGAAPSMRPVFRQISHACASDQPVVVCGATGTGRTQVATLIRQSANRGGPFRVLHASAQVTENELRDAVTGSRGGHLIIESVAALPHELQAQLIHTLDTETESAPRLIVTTGEEGLLEHVNEGSFEQELYYRLQILEVSLPPLKERIDDIPAIAACFLGELDSTTHSRIDPEVFDIFTRYDWPGNLRELRNVINFALVTSAGSSRIGIEHIPDHLSGIPAHHAKDDALSHALDCWVDRNLGPETEYKELSAELEGLLLRLLLRRFDGKPSHLAAALSINRSTLRKKLKQAVTDD</sequence>
<evidence type="ECO:0000313" key="9">
    <source>
        <dbReference type="Proteomes" id="UP001374893"/>
    </source>
</evidence>
<keyword evidence="8" id="KW-0238">DNA-binding</keyword>
<evidence type="ECO:0000256" key="5">
    <source>
        <dbReference type="PROSITE-ProRule" id="PRU00169"/>
    </source>
</evidence>
<reference evidence="8 9" key="1">
    <citation type="submission" date="2021-06" db="EMBL/GenBank/DDBJ databases">
        <title>Complete genome of Haloferula helveola possessing various polysaccharide degrading enzymes.</title>
        <authorList>
            <person name="Takami H."/>
            <person name="Huang C."/>
            <person name="Hamasaki K."/>
        </authorList>
    </citation>
    <scope>NUCLEOTIDE SEQUENCE [LARGE SCALE GENOMIC DNA]</scope>
    <source>
        <strain evidence="8 9">CN-1</strain>
    </source>
</reference>
<evidence type="ECO:0000313" key="8">
    <source>
        <dbReference type="EMBL" id="BCX49254.1"/>
    </source>
</evidence>
<dbReference type="PANTHER" id="PTHR32071">
    <property type="entry name" value="TRANSCRIPTIONAL REGULATORY PROTEIN"/>
    <property type="match status" value="1"/>
</dbReference>
<dbReference type="SUPFAM" id="SSF52172">
    <property type="entry name" value="CheY-like"/>
    <property type="match status" value="1"/>
</dbReference>
<feature type="domain" description="Sigma-54 factor interaction" evidence="6">
    <location>
        <begin position="137"/>
        <end position="335"/>
    </location>
</feature>
<dbReference type="InterPro" id="IPR027417">
    <property type="entry name" value="P-loop_NTPase"/>
</dbReference>
<dbReference type="GO" id="GO:0003677">
    <property type="term" value="F:DNA binding"/>
    <property type="evidence" value="ECO:0007669"/>
    <property type="project" value="UniProtKB-KW"/>
</dbReference>
<evidence type="ECO:0000256" key="2">
    <source>
        <dbReference type="ARBA" id="ARBA00022840"/>
    </source>
</evidence>
<evidence type="ECO:0000256" key="1">
    <source>
        <dbReference type="ARBA" id="ARBA00022741"/>
    </source>
</evidence>
<keyword evidence="1" id="KW-0547">Nucleotide-binding</keyword>
<dbReference type="InterPro" id="IPR025944">
    <property type="entry name" value="Sigma_54_int_dom_CS"/>
</dbReference>
<dbReference type="Pfam" id="PF00072">
    <property type="entry name" value="Response_reg"/>
    <property type="match status" value="1"/>
</dbReference>
<dbReference type="Pfam" id="PF14532">
    <property type="entry name" value="Sigma54_activ_2"/>
    <property type="match status" value="1"/>
</dbReference>
<dbReference type="RefSeq" id="WP_338685762.1">
    <property type="nucleotide sequence ID" value="NZ_AP024702.1"/>
</dbReference>
<name>A0ABN6H9J2_9BACT</name>
<dbReference type="InterPro" id="IPR002078">
    <property type="entry name" value="Sigma_54_int"/>
</dbReference>
<dbReference type="InterPro" id="IPR011006">
    <property type="entry name" value="CheY-like_superfamily"/>
</dbReference>
<dbReference type="Proteomes" id="UP001374893">
    <property type="component" value="Chromosome"/>
</dbReference>
<evidence type="ECO:0000256" key="4">
    <source>
        <dbReference type="ARBA" id="ARBA00023163"/>
    </source>
</evidence>